<evidence type="ECO:0000256" key="1">
    <source>
        <dbReference type="SAM" id="MobiDB-lite"/>
    </source>
</evidence>
<sequence>LPPLYFVRTPPFPPPSYARPVQQHRDRHGARRARGGGGAGTVIGRGGRCRGRAGARGRFVGAGGRTGSSQCRRPWRRVVGERRERGRHREPRRYRAAIARSMPPPSTSCRSEAGRGSTRNTSTVMLEQNFHSWLKLMVTHQSSNLTNKRVSWIYLTERT</sequence>
<feature type="non-terminal residue" evidence="2">
    <location>
        <position position="1"/>
    </location>
</feature>
<reference evidence="2 3" key="1">
    <citation type="submission" date="2016-09" db="EMBL/GenBank/DDBJ databases">
        <title>The draft genome of Dichanthelium oligosanthes: A C3 panicoid grass species.</title>
        <authorList>
            <person name="Studer A.J."/>
            <person name="Schnable J.C."/>
            <person name="Brutnell T.P."/>
        </authorList>
    </citation>
    <scope>NUCLEOTIDE SEQUENCE [LARGE SCALE GENOMIC DNA]</scope>
    <source>
        <strain evidence="3">cv. Kellogg 1175</strain>
        <tissue evidence="2">Leaf</tissue>
    </source>
</reference>
<feature type="compositionally biased region" description="Gly residues" evidence="1">
    <location>
        <begin position="35"/>
        <end position="44"/>
    </location>
</feature>
<evidence type="ECO:0000313" key="2">
    <source>
        <dbReference type="EMBL" id="OEL27756.1"/>
    </source>
</evidence>
<comment type="caution">
    <text evidence="2">The sequence shown here is derived from an EMBL/GenBank/DDBJ whole genome shotgun (WGS) entry which is preliminary data.</text>
</comment>
<accession>A0A1E5VRM1</accession>
<protein>
    <submittedName>
        <fullName evidence="2">Uncharacterized protein</fullName>
    </submittedName>
</protein>
<feature type="compositionally biased region" description="Basic residues" evidence="1">
    <location>
        <begin position="25"/>
        <end position="34"/>
    </location>
</feature>
<gene>
    <name evidence="2" type="ORF">BAE44_0011225</name>
</gene>
<keyword evidence="3" id="KW-1185">Reference proteome</keyword>
<evidence type="ECO:0000313" key="3">
    <source>
        <dbReference type="Proteomes" id="UP000095767"/>
    </source>
</evidence>
<name>A0A1E5VRM1_9POAL</name>
<dbReference type="Proteomes" id="UP000095767">
    <property type="component" value="Unassembled WGS sequence"/>
</dbReference>
<organism evidence="2 3">
    <name type="scientific">Dichanthelium oligosanthes</name>
    <dbReference type="NCBI Taxonomy" id="888268"/>
    <lineage>
        <taxon>Eukaryota</taxon>
        <taxon>Viridiplantae</taxon>
        <taxon>Streptophyta</taxon>
        <taxon>Embryophyta</taxon>
        <taxon>Tracheophyta</taxon>
        <taxon>Spermatophyta</taxon>
        <taxon>Magnoliopsida</taxon>
        <taxon>Liliopsida</taxon>
        <taxon>Poales</taxon>
        <taxon>Poaceae</taxon>
        <taxon>PACMAD clade</taxon>
        <taxon>Panicoideae</taxon>
        <taxon>Panicodae</taxon>
        <taxon>Paniceae</taxon>
        <taxon>Dichantheliinae</taxon>
        <taxon>Dichanthelium</taxon>
    </lineage>
</organism>
<proteinExistence type="predicted"/>
<dbReference type="AlphaFoldDB" id="A0A1E5VRM1"/>
<feature type="region of interest" description="Disordered" evidence="1">
    <location>
        <begin position="10"/>
        <end position="44"/>
    </location>
</feature>
<dbReference type="EMBL" id="LWDX02031732">
    <property type="protein sequence ID" value="OEL27756.1"/>
    <property type="molecule type" value="Genomic_DNA"/>
</dbReference>